<dbReference type="Proteomes" id="UP000784294">
    <property type="component" value="Unassembled WGS sequence"/>
</dbReference>
<sequence>MIQRAEMILQNADQLNCRVFVRPKDIVSGSQRLNLAFLANLFNQNSALETPAEVDTNEVAAVVGETREEKSECLCLPFSLWSARHCLSPASPSPSPSPLSSPPPHSSPSCWCHFCLPGIQAFSFSKSSSPSLCIAPDSSLPQSKSLSPSAWNWKCLATHGMPRVHHTRRRMPMGEFTKRKGPQNLGTSRTSYRNWINSLGLKPTVNCLYTDIQKGIMLFDLYEIIRPKSVDWFRVHSKLSNVAAKAKFQVLG</sequence>
<dbReference type="InterPro" id="IPR039959">
    <property type="entry name" value="Fimbrin/Plastin"/>
</dbReference>
<dbReference type="AlphaFoldDB" id="A0A448WJH9"/>
<dbReference type="PANTHER" id="PTHR19961:SF18">
    <property type="entry name" value="FI19014P1"/>
    <property type="match status" value="1"/>
</dbReference>
<dbReference type="InterPro" id="IPR001715">
    <property type="entry name" value="CH_dom"/>
</dbReference>
<dbReference type="GO" id="GO:0051015">
    <property type="term" value="F:actin filament binding"/>
    <property type="evidence" value="ECO:0007669"/>
    <property type="project" value="InterPro"/>
</dbReference>
<name>A0A448WJH9_9PLAT</name>
<keyword evidence="2" id="KW-0009">Actin-binding</keyword>
<dbReference type="Pfam" id="PF00307">
    <property type="entry name" value="CH"/>
    <property type="match status" value="1"/>
</dbReference>
<dbReference type="GO" id="GO:0005737">
    <property type="term" value="C:cytoplasm"/>
    <property type="evidence" value="ECO:0007669"/>
    <property type="project" value="TreeGrafter"/>
</dbReference>
<reference evidence="4" key="1">
    <citation type="submission" date="2018-11" db="EMBL/GenBank/DDBJ databases">
        <authorList>
            <consortium name="Pathogen Informatics"/>
        </authorList>
    </citation>
    <scope>NUCLEOTIDE SEQUENCE</scope>
</reference>
<protein>
    <recommendedName>
        <fullName evidence="3">Calponin-homology (CH) domain-containing protein</fullName>
    </recommendedName>
</protein>
<dbReference type="OrthoDB" id="6282466at2759"/>
<evidence type="ECO:0000259" key="3">
    <source>
        <dbReference type="Pfam" id="PF00307"/>
    </source>
</evidence>
<dbReference type="Gene3D" id="1.10.418.10">
    <property type="entry name" value="Calponin-like domain"/>
    <property type="match status" value="2"/>
</dbReference>
<comment type="caution">
    <text evidence="4">The sequence shown here is derived from an EMBL/GenBank/DDBJ whole genome shotgun (WGS) entry which is preliminary data.</text>
</comment>
<dbReference type="GO" id="GO:0032432">
    <property type="term" value="C:actin filament bundle"/>
    <property type="evidence" value="ECO:0007669"/>
    <property type="project" value="TreeGrafter"/>
</dbReference>
<dbReference type="EMBL" id="CAAALY010017345">
    <property type="protein sequence ID" value="VEL13293.1"/>
    <property type="molecule type" value="Genomic_DNA"/>
</dbReference>
<proteinExistence type="predicted"/>
<dbReference type="GO" id="GO:0005884">
    <property type="term" value="C:actin filament"/>
    <property type="evidence" value="ECO:0007669"/>
    <property type="project" value="TreeGrafter"/>
</dbReference>
<dbReference type="GO" id="GO:0051639">
    <property type="term" value="P:actin filament network formation"/>
    <property type="evidence" value="ECO:0007669"/>
    <property type="project" value="TreeGrafter"/>
</dbReference>
<organism evidence="4 5">
    <name type="scientific">Protopolystoma xenopodis</name>
    <dbReference type="NCBI Taxonomy" id="117903"/>
    <lineage>
        <taxon>Eukaryota</taxon>
        <taxon>Metazoa</taxon>
        <taxon>Spiralia</taxon>
        <taxon>Lophotrochozoa</taxon>
        <taxon>Platyhelminthes</taxon>
        <taxon>Monogenea</taxon>
        <taxon>Polyopisthocotylea</taxon>
        <taxon>Polystomatidea</taxon>
        <taxon>Polystomatidae</taxon>
        <taxon>Protopolystoma</taxon>
    </lineage>
</organism>
<dbReference type="InterPro" id="IPR036872">
    <property type="entry name" value="CH_dom_sf"/>
</dbReference>
<accession>A0A448WJH9</accession>
<evidence type="ECO:0000256" key="2">
    <source>
        <dbReference type="ARBA" id="ARBA00023203"/>
    </source>
</evidence>
<evidence type="ECO:0000256" key="1">
    <source>
        <dbReference type="ARBA" id="ARBA00022737"/>
    </source>
</evidence>
<keyword evidence="1" id="KW-0677">Repeat</keyword>
<feature type="domain" description="Calponin-homology (CH)" evidence="3">
    <location>
        <begin position="189"/>
        <end position="238"/>
    </location>
</feature>
<gene>
    <name evidence="4" type="ORF">PXEA_LOCUS6733</name>
</gene>
<evidence type="ECO:0000313" key="4">
    <source>
        <dbReference type="EMBL" id="VEL13293.1"/>
    </source>
</evidence>
<dbReference type="GO" id="GO:0051017">
    <property type="term" value="P:actin filament bundle assembly"/>
    <property type="evidence" value="ECO:0007669"/>
    <property type="project" value="InterPro"/>
</dbReference>
<dbReference type="SUPFAM" id="SSF47576">
    <property type="entry name" value="Calponin-homology domain, CH-domain"/>
    <property type="match status" value="2"/>
</dbReference>
<dbReference type="PANTHER" id="PTHR19961">
    <property type="entry name" value="FIMBRIN/PLASTIN"/>
    <property type="match status" value="1"/>
</dbReference>
<evidence type="ECO:0000313" key="5">
    <source>
        <dbReference type="Proteomes" id="UP000784294"/>
    </source>
</evidence>
<keyword evidence="5" id="KW-1185">Reference proteome</keyword>